<dbReference type="Pfam" id="PF21716">
    <property type="entry name" value="dnstrm_HI1420"/>
    <property type="match status" value="1"/>
</dbReference>
<accession>A0A1C2J265</accession>
<name>A0A1C2J265_ACITH</name>
<keyword evidence="2" id="KW-1185">Reference proteome</keyword>
<organism evidence="1 2">
    <name type="scientific">Acidithiobacillus thiooxidans</name>
    <name type="common">Thiobacillus thiooxidans</name>
    <dbReference type="NCBI Taxonomy" id="930"/>
    <lineage>
        <taxon>Bacteria</taxon>
        <taxon>Pseudomonadati</taxon>
        <taxon>Pseudomonadota</taxon>
        <taxon>Acidithiobacillia</taxon>
        <taxon>Acidithiobacillales</taxon>
        <taxon>Acidithiobacillaceae</taxon>
        <taxon>Acidithiobacillus</taxon>
    </lineage>
</organism>
<dbReference type="EMBL" id="LWRY01000247">
    <property type="protein sequence ID" value="OCX68845.1"/>
    <property type="molecule type" value="Genomic_DNA"/>
</dbReference>
<evidence type="ECO:0000313" key="2">
    <source>
        <dbReference type="Proteomes" id="UP000095008"/>
    </source>
</evidence>
<sequence length="91" mass="9972">MSEAFTPWNSADYLKTDEDIAAYFDACLEDDPGDGSLIRLGLQNIARAQGLSHLNEEQVNALSASENASFAAVLRIINRLGLRLHTEVLHS</sequence>
<dbReference type="OrthoDB" id="9798416at2"/>
<dbReference type="AlphaFoldDB" id="A0A1C2J265"/>
<protein>
    <submittedName>
        <fullName evidence="1">Addiction module antitoxin</fullName>
    </submittedName>
</protein>
<evidence type="ECO:0000313" key="1">
    <source>
        <dbReference type="EMBL" id="OCX68845.1"/>
    </source>
</evidence>
<reference evidence="1" key="1">
    <citation type="journal article" date="2016" name="Int. J. Mol. Sci.">
        <title>Comparative genomics of the extreme acidophile Acidithiobacillus thiooxidans reveals intraspecific divergence and niche adaptation.</title>
        <authorList>
            <person name="Zhang X."/>
            <person name="Feng X."/>
            <person name="Tao J."/>
            <person name="Ma L."/>
            <person name="Xiao Y."/>
            <person name="Liang Y."/>
            <person name="Liu X."/>
            <person name="Yin H."/>
        </authorList>
    </citation>
    <scope>NUCLEOTIDE SEQUENCE [LARGE SCALE GENOMIC DNA]</scope>
    <source>
        <strain evidence="1">DXS-W</strain>
    </source>
</reference>
<dbReference type="Proteomes" id="UP000095008">
    <property type="component" value="Unassembled WGS sequence"/>
</dbReference>
<proteinExistence type="predicted"/>
<comment type="caution">
    <text evidence="1">The sequence shown here is derived from an EMBL/GenBank/DDBJ whole genome shotgun (WGS) entry which is preliminary data.</text>
</comment>
<gene>
    <name evidence="1" type="ORF">A6M23_17085</name>
</gene>
<dbReference type="InterPro" id="IPR014057">
    <property type="entry name" value="HI1420"/>
</dbReference>